<reference evidence="2" key="1">
    <citation type="submission" date="2020-11" db="EMBL/GenBank/DDBJ databases">
        <authorList>
            <consortium name="DOE Joint Genome Institute"/>
            <person name="Ahrendt S."/>
            <person name="Riley R."/>
            <person name="Andreopoulos W."/>
            <person name="Labutti K."/>
            <person name="Pangilinan J."/>
            <person name="Ruiz-Duenas F.J."/>
            <person name="Barrasa J.M."/>
            <person name="Sanchez-Garcia M."/>
            <person name="Camarero S."/>
            <person name="Miyauchi S."/>
            <person name="Serrano A."/>
            <person name="Linde D."/>
            <person name="Babiker R."/>
            <person name="Drula E."/>
            <person name="Ayuso-Fernandez I."/>
            <person name="Pacheco R."/>
            <person name="Padilla G."/>
            <person name="Ferreira P."/>
            <person name="Barriuso J."/>
            <person name="Kellner H."/>
            <person name="Castanera R."/>
            <person name="Alfaro M."/>
            <person name="Ramirez L."/>
            <person name="Pisabarro A.G."/>
            <person name="Kuo A."/>
            <person name="Tritt A."/>
            <person name="Lipzen A."/>
            <person name="He G."/>
            <person name="Yan M."/>
            <person name="Ng V."/>
            <person name="Cullen D."/>
            <person name="Martin F."/>
            <person name="Rosso M.-N."/>
            <person name="Henrissat B."/>
            <person name="Hibbett D."/>
            <person name="Martinez A.T."/>
            <person name="Grigoriev I.V."/>
        </authorList>
    </citation>
    <scope>NUCLEOTIDE SEQUENCE</scope>
    <source>
        <strain evidence="2">CBS 247.69</strain>
    </source>
</reference>
<dbReference type="AlphaFoldDB" id="A0A9P6C8H4"/>
<evidence type="ECO:0000313" key="3">
    <source>
        <dbReference type="Proteomes" id="UP000807353"/>
    </source>
</evidence>
<comment type="caution">
    <text evidence="2">The sequence shown here is derived from an EMBL/GenBank/DDBJ whole genome shotgun (WGS) entry which is preliminary data.</text>
</comment>
<sequence>MIPAMWTRKPNICNTFQTGKTSTFCNFVGLISEHLTKACSTRGRNGLQSLHILILKLLGLCENQHIIFSVVRFQAHQRQIELTIERHSVNEPVQFLLTTSSQHASGHRKGATSHTTVRAYVDVITHPPGCSWMIMRNRPHLCQRSNLGKLTP</sequence>
<keyword evidence="3" id="KW-1185">Reference proteome</keyword>
<protein>
    <submittedName>
        <fullName evidence="2">Uncharacterized protein</fullName>
    </submittedName>
</protein>
<name>A0A9P6C8H4_9AGAR</name>
<dbReference type="Proteomes" id="UP000807353">
    <property type="component" value="Unassembled WGS sequence"/>
</dbReference>
<proteinExistence type="predicted"/>
<dbReference type="EMBL" id="MU150483">
    <property type="protein sequence ID" value="KAF9455977.1"/>
    <property type="molecule type" value="Genomic_DNA"/>
</dbReference>
<dbReference type="EMBL" id="MU150624">
    <property type="protein sequence ID" value="KAF9455542.1"/>
    <property type="molecule type" value="Genomic_DNA"/>
</dbReference>
<evidence type="ECO:0000313" key="2">
    <source>
        <dbReference type="EMBL" id="KAF9455977.1"/>
    </source>
</evidence>
<accession>A0A9P6C8H4</accession>
<gene>
    <name evidence="2" type="ORF">BDZ94DRAFT_483430</name>
    <name evidence="1" type="ORF">BDZ94DRAFT_662671</name>
</gene>
<organism evidence="2 3">
    <name type="scientific">Collybia nuda</name>
    <dbReference type="NCBI Taxonomy" id="64659"/>
    <lineage>
        <taxon>Eukaryota</taxon>
        <taxon>Fungi</taxon>
        <taxon>Dikarya</taxon>
        <taxon>Basidiomycota</taxon>
        <taxon>Agaricomycotina</taxon>
        <taxon>Agaricomycetes</taxon>
        <taxon>Agaricomycetidae</taxon>
        <taxon>Agaricales</taxon>
        <taxon>Tricholomatineae</taxon>
        <taxon>Clitocybaceae</taxon>
        <taxon>Collybia</taxon>
    </lineage>
</organism>
<evidence type="ECO:0000313" key="1">
    <source>
        <dbReference type="EMBL" id="KAF9455542.1"/>
    </source>
</evidence>